<reference evidence="2" key="1">
    <citation type="submission" date="2016-03" db="EMBL/GenBank/DDBJ databases">
        <authorList>
            <person name="Ploux O."/>
        </authorList>
    </citation>
    <scope>NUCLEOTIDE SEQUENCE</scope>
    <source>
        <strain evidence="2">UC10</strain>
    </source>
</reference>
<name>A0A1Y5QA26_9GAMM</name>
<gene>
    <name evidence="2" type="ORF">STPYR_12127</name>
</gene>
<protein>
    <submittedName>
        <fullName evidence="2">Uncharacterized protein</fullName>
    </submittedName>
</protein>
<evidence type="ECO:0000256" key="1">
    <source>
        <dbReference type="SAM" id="MobiDB-lite"/>
    </source>
</evidence>
<sequence length="29" mass="3511">MEAGTRKRSRLFAFPRVRRAQPVPRSRKR</sequence>
<feature type="region of interest" description="Disordered" evidence="1">
    <location>
        <begin position="1"/>
        <end position="29"/>
    </location>
</feature>
<dbReference type="EMBL" id="FLTS01000001">
    <property type="protein sequence ID" value="SBV37197.1"/>
    <property type="molecule type" value="Genomic_DNA"/>
</dbReference>
<organism evidence="2">
    <name type="scientific">uncultured Stenotrophomonas sp</name>
    <dbReference type="NCBI Taxonomy" id="165438"/>
    <lineage>
        <taxon>Bacteria</taxon>
        <taxon>Pseudomonadati</taxon>
        <taxon>Pseudomonadota</taxon>
        <taxon>Gammaproteobacteria</taxon>
        <taxon>Lysobacterales</taxon>
        <taxon>Lysobacteraceae</taxon>
        <taxon>Stenotrophomonas</taxon>
        <taxon>environmental samples</taxon>
    </lineage>
</organism>
<accession>A0A1Y5QA26</accession>
<feature type="compositionally biased region" description="Basic residues" evidence="1">
    <location>
        <begin position="1"/>
        <end position="10"/>
    </location>
</feature>
<proteinExistence type="predicted"/>
<evidence type="ECO:0000313" key="2">
    <source>
        <dbReference type="EMBL" id="SBV37197.1"/>
    </source>
</evidence>
<dbReference type="AlphaFoldDB" id="A0A1Y5QA26"/>